<name>A0A251SQW7_HELAN</name>
<sequence length="133" mass="15319">MKTDFQHIRTLTDLSYGTYDEIENIPLAAAVALDHQKALEVLLLYKQELALYLNTELTDPQDLEAFLHEQDGGPTIEDLLVEIPTWVMQSLEVAFVQQSELKVEPQSYKHHIFLKDHHRLNTLGQCNKQFPSC</sequence>
<keyword evidence="2" id="KW-1185">Reference proteome</keyword>
<dbReference type="InParanoid" id="A0A251SQW7"/>
<organism evidence="1 2">
    <name type="scientific">Helianthus annuus</name>
    <name type="common">Common sunflower</name>
    <dbReference type="NCBI Taxonomy" id="4232"/>
    <lineage>
        <taxon>Eukaryota</taxon>
        <taxon>Viridiplantae</taxon>
        <taxon>Streptophyta</taxon>
        <taxon>Embryophyta</taxon>
        <taxon>Tracheophyta</taxon>
        <taxon>Spermatophyta</taxon>
        <taxon>Magnoliopsida</taxon>
        <taxon>eudicotyledons</taxon>
        <taxon>Gunneridae</taxon>
        <taxon>Pentapetalae</taxon>
        <taxon>asterids</taxon>
        <taxon>campanulids</taxon>
        <taxon>Asterales</taxon>
        <taxon>Asteraceae</taxon>
        <taxon>Asteroideae</taxon>
        <taxon>Heliantheae alliance</taxon>
        <taxon>Heliantheae</taxon>
        <taxon>Helianthus</taxon>
    </lineage>
</organism>
<dbReference type="AlphaFoldDB" id="A0A251SQW7"/>
<reference evidence="2" key="1">
    <citation type="journal article" date="2017" name="Nature">
        <title>The sunflower genome provides insights into oil metabolism, flowering and Asterid evolution.</title>
        <authorList>
            <person name="Badouin H."/>
            <person name="Gouzy J."/>
            <person name="Grassa C.J."/>
            <person name="Murat F."/>
            <person name="Staton S.E."/>
            <person name="Cottret L."/>
            <person name="Lelandais-Briere C."/>
            <person name="Owens G.L."/>
            <person name="Carrere S."/>
            <person name="Mayjonade B."/>
            <person name="Legrand L."/>
            <person name="Gill N."/>
            <person name="Kane N.C."/>
            <person name="Bowers J.E."/>
            <person name="Hubner S."/>
            <person name="Bellec A."/>
            <person name="Berard A."/>
            <person name="Berges H."/>
            <person name="Blanchet N."/>
            <person name="Boniface M.C."/>
            <person name="Brunel D."/>
            <person name="Catrice O."/>
            <person name="Chaidir N."/>
            <person name="Claudel C."/>
            <person name="Donnadieu C."/>
            <person name="Faraut T."/>
            <person name="Fievet G."/>
            <person name="Helmstetter N."/>
            <person name="King M."/>
            <person name="Knapp S.J."/>
            <person name="Lai Z."/>
            <person name="Le Paslier M.C."/>
            <person name="Lippi Y."/>
            <person name="Lorenzon L."/>
            <person name="Mandel J.R."/>
            <person name="Marage G."/>
            <person name="Marchand G."/>
            <person name="Marquand E."/>
            <person name="Bret-Mestries E."/>
            <person name="Morien E."/>
            <person name="Nambeesan S."/>
            <person name="Nguyen T."/>
            <person name="Pegot-Espagnet P."/>
            <person name="Pouilly N."/>
            <person name="Raftis F."/>
            <person name="Sallet E."/>
            <person name="Schiex T."/>
            <person name="Thomas J."/>
            <person name="Vandecasteele C."/>
            <person name="Vares D."/>
            <person name="Vear F."/>
            <person name="Vautrin S."/>
            <person name="Crespi M."/>
            <person name="Mangin B."/>
            <person name="Burke J.M."/>
            <person name="Salse J."/>
            <person name="Munos S."/>
            <person name="Vincourt P."/>
            <person name="Rieseberg L.H."/>
            <person name="Langlade N.B."/>
        </authorList>
    </citation>
    <scope>NUCLEOTIDE SEQUENCE [LARGE SCALE GENOMIC DNA]</scope>
    <source>
        <strain evidence="2">cv. SF193</strain>
    </source>
</reference>
<dbReference type="EMBL" id="CM007903">
    <property type="protein sequence ID" value="OTF99920.1"/>
    <property type="molecule type" value="Genomic_DNA"/>
</dbReference>
<gene>
    <name evidence="1" type="ORF">HannXRQ_Chr14g0461861</name>
</gene>
<dbReference type="Proteomes" id="UP000215914">
    <property type="component" value="Chromosome 14"/>
</dbReference>
<evidence type="ECO:0000313" key="2">
    <source>
        <dbReference type="Proteomes" id="UP000215914"/>
    </source>
</evidence>
<evidence type="ECO:0000313" key="1">
    <source>
        <dbReference type="EMBL" id="OTF99920.1"/>
    </source>
</evidence>
<accession>A0A251SQW7</accession>
<protein>
    <submittedName>
        <fullName evidence="1">Uncharacterized protein</fullName>
    </submittedName>
</protein>
<proteinExistence type="predicted"/>